<organism evidence="1">
    <name type="scientific">bioreactor metagenome</name>
    <dbReference type="NCBI Taxonomy" id="1076179"/>
    <lineage>
        <taxon>unclassified sequences</taxon>
        <taxon>metagenomes</taxon>
        <taxon>ecological metagenomes</taxon>
    </lineage>
</organism>
<comment type="caution">
    <text evidence="1">The sequence shown here is derived from an EMBL/GenBank/DDBJ whole genome shotgun (WGS) entry which is preliminary data.</text>
</comment>
<evidence type="ECO:0000313" key="1">
    <source>
        <dbReference type="EMBL" id="MPM67272.1"/>
    </source>
</evidence>
<protein>
    <submittedName>
        <fullName evidence="1">Uncharacterized protein</fullName>
    </submittedName>
</protein>
<gene>
    <name evidence="1" type="ORF">SDC9_114194</name>
</gene>
<name>A0A645BPY4_9ZZZZ</name>
<sequence length="132" mass="15074">MLTVYFSENLVLFPIHIKISHTLTAQCILEGLTDIPCAYAQKSCLVTININSGFRHGKLQIHISHLKFRTLVYLLQKNRNKFFQLINTCCLKYILNRHRSSSSSEGGLLLNKGSGFALFSYRCREPVGIFHL</sequence>
<dbReference type="AlphaFoldDB" id="A0A645BPY4"/>
<proteinExistence type="predicted"/>
<reference evidence="1" key="1">
    <citation type="submission" date="2019-08" db="EMBL/GenBank/DDBJ databases">
        <authorList>
            <person name="Kucharzyk K."/>
            <person name="Murdoch R.W."/>
            <person name="Higgins S."/>
            <person name="Loffler F."/>
        </authorList>
    </citation>
    <scope>NUCLEOTIDE SEQUENCE</scope>
</reference>
<accession>A0A645BPY4</accession>
<dbReference type="EMBL" id="VSSQ01021592">
    <property type="protein sequence ID" value="MPM67272.1"/>
    <property type="molecule type" value="Genomic_DNA"/>
</dbReference>